<gene>
    <name evidence="1" type="ORF">CPLU01_01315</name>
</gene>
<keyword evidence="2" id="KW-1185">Reference proteome</keyword>
<comment type="caution">
    <text evidence="1">The sequence shown here is derived from an EMBL/GenBank/DDBJ whole genome shotgun (WGS) entry which is preliminary data.</text>
</comment>
<dbReference type="EMBL" id="WIGO01000008">
    <property type="protein sequence ID" value="KAF6840291.1"/>
    <property type="molecule type" value="Genomic_DNA"/>
</dbReference>
<dbReference type="Proteomes" id="UP000654918">
    <property type="component" value="Unassembled WGS sequence"/>
</dbReference>
<proteinExistence type="predicted"/>
<accession>A0A8H6U4S0</accession>
<evidence type="ECO:0000313" key="2">
    <source>
        <dbReference type="Proteomes" id="UP000654918"/>
    </source>
</evidence>
<sequence>MPALRAAVPIVGPLDPPELLQRLTEWRSVEENESNPPIGVLEPSGFWTVPISDYSGLVAQRNEAVLHLRKRPLESELHQHHIAERLVPLSPNVNGLLIVPPPAASLGGGIQALRLLLAGSALLPNQPALLKSDRRSEIGLGSRRPPARGQFGILRFRGKRETEDFLKSLSRRAGRPNTKVDHDNDEDRYVLTA</sequence>
<protein>
    <submittedName>
        <fullName evidence="1">Uncharacterized protein</fullName>
    </submittedName>
</protein>
<name>A0A8H6U4S0_9PEZI</name>
<organism evidence="1 2">
    <name type="scientific">Colletotrichum plurivorum</name>
    <dbReference type="NCBI Taxonomy" id="2175906"/>
    <lineage>
        <taxon>Eukaryota</taxon>
        <taxon>Fungi</taxon>
        <taxon>Dikarya</taxon>
        <taxon>Ascomycota</taxon>
        <taxon>Pezizomycotina</taxon>
        <taxon>Sordariomycetes</taxon>
        <taxon>Hypocreomycetidae</taxon>
        <taxon>Glomerellales</taxon>
        <taxon>Glomerellaceae</taxon>
        <taxon>Colletotrichum</taxon>
        <taxon>Colletotrichum orchidearum species complex</taxon>
    </lineage>
</organism>
<reference evidence="1" key="1">
    <citation type="journal article" date="2020" name="Phytopathology">
        <title>Genome Sequence Resources of Colletotrichum truncatum, C. plurivorum, C. musicola, and C. sojae: Four Species Pathogenic to Soybean (Glycine max).</title>
        <authorList>
            <person name="Rogerio F."/>
            <person name="Boufleur T.R."/>
            <person name="Ciampi-Guillardi M."/>
            <person name="Sukno S.A."/>
            <person name="Thon M.R."/>
            <person name="Massola Junior N.S."/>
            <person name="Baroncelli R."/>
        </authorList>
    </citation>
    <scope>NUCLEOTIDE SEQUENCE</scope>
    <source>
        <strain evidence="1">LFN00145</strain>
    </source>
</reference>
<evidence type="ECO:0000313" key="1">
    <source>
        <dbReference type="EMBL" id="KAF6840291.1"/>
    </source>
</evidence>
<dbReference type="AlphaFoldDB" id="A0A8H6U4S0"/>